<protein>
    <submittedName>
        <fullName evidence="2">Uncharacterized protein</fullName>
    </submittedName>
</protein>
<keyword evidence="1" id="KW-0472">Membrane</keyword>
<organism evidence="2">
    <name type="scientific">Siphoviridae sp. ctnsL8</name>
    <dbReference type="NCBI Taxonomy" id="2825666"/>
    <lineage>
        <taxon>Viruses</taxon>
        <taxon>Duplodnaviria</taxon>
        <taxon>Heunggongvirae</taxon>
        <taxon>Uroviricota</taxon>
        <taxon>Caudoviricetes</taxon>
    </lineage>
</organism>
<keyword evidence="1" id="KW-1133">Transmembrane helix</keyword>
<evidence type="ECO:0000256" key="1">
    <source>
        <dbReference type="SAM" id="Phobius"/>
    </source>
</evidence>
<dbReference type="EMBL" id="BK015467">
    <property type="protein sequence ID" value="DAE08313.1"/>
    <property type="molecule type" value="Genomic_DNA"/>
</dbReference>
<accession>A0A8S5PPF6</accession>
<name>A0A8S5PPF6_9CAUD</name>
<reference evidence="2" key="1">
    <citation type="journal article" date="2021" name="Proc. Natl. Acad. Sci. U.S.A.">
        <title>A Catalog of Tens of Thousands of Viruses from Human Metagenomes Reveals Hidden Associations with Chronic Diseases.</title>
        <authorList>
            <person name="Tisza M.J."/>
            <person name="Buck C.B."/>
        </authorList>
    </citation>
    <scope>NUCLEOTIDE SEQUENCE</scope>
    <source>
        <strain evidence="2">CtnsL8</strain>
    </source>
</reference>
<evidence type="ECO:0000313" key="2">
    <source>
        <dbReference type="EMBL" id="DAE08313.1"/>
    </source>
</evidence>
<feature type="transmembrane region" description="Helical" evidence="1">
    <location>
        <begin position="29"/>
        <end position="49"/>
    </location>
</feature>
<sequence>MKQVSNWLNSKNNFFSILGEESVTNKEVIATHVVASLMLVAIAVTSYIFN</sequence>
<proteinExistence type="predicted"/>
<keyword evidence="1" id="KW-0812">Transmembrane</keyword>